<reference evidence="2 3" key="1">
    <citation type="submission" date="2020-08" db="EMBL/GenBank/DDBJ databases">
        <title>Sequencing the genomes of 1000 actinobacteria strains.</title>
        <authorList>
            <person name="Klenk H.-P."/>
        </authorList>
    </citation>
    <scope>NUCLEOTIDE SEQUENCE [LARGE SCALE GENOMIC DNA]</scope>
    <source>
        <strain evidence="2 3">DSM 102030</strain>
    </source>
</reference>
<dbReference type="GO" id="GO:0015035">
    <property type="term" value="F:protein-disulfide reductase activity"/>
    <property type="evidence" value="ECO:0007669"/>
    <property type="project" value="InterPro"/>
</dbReference>
<protein>
    <submittedName>
        <fullName evidence="2">Putative DCC family thiol-disulfide oxidoreductase YuxK</fullName>
    </submittedName>
</protein>
<dbReference type="InterPro" id="IPR007263">
    <property type="entry name" value="DCC1-like"/>
</dbReference>
<organism evidence="2 3">
    <name type="scientific">Lipingzhangella halophila</name>
    <dbReference type="NCBI Taxonomy" id="1783352"/>
    <lineage>
        <taxon>Bacteria</taxon>
        <taxon>Bacillati</taxon>
        <taxon>Actinomycetota</taxon>
        <taxon>Actinomycetes</taxon>
        <taxon>Streptosporangiales</taxon>
        <taxon>Nocardiopsidaceae</taxon>
        <taxon>Lipingzhangella</taxon>
    </lineage>
</organism>
<evidence type="ECO:0000313" key="3">
    <source>
        <dbReference type="Proteomes" id="UP000523007"/>
    </source>
</evidence>
<accession>A0A7W7RIF2</accession>
<feature type="region of interest" description="Disordered" evidence="1">
    <location>
        <begin position="1"/>
        <end position="27"/>
    </location>
</feature>
<dbReference type="Proteomes" id="UP000523007">
    <property type="component" value="Unassembled WGS sequence"/>
</dbReference>
<dbReference type="AlphaFoldDB" id="A0A7W7RIF2"/>
<dbReference type="RefSeq" id="WP_184580058.1">
    <property type="nucleotide sequence ID" value="NZ_JACHJT010000001.1"/>
</dbReference>
<dbReference type="Pfam" id="PF04134">
    <property type="entry name" value="DCC1-like"/>
    <property type="match status" value="1"/>
</dbReference>
<name>A0A7W7RIF2_9ACTN</name>
<evidence type="ECO:0000313" key="2">
    <source>
        <dbReference type="EMBL" id="MBB4932553.1"/>
    </source>
</evidence>
<gene>
    <name evidence="2" type="ORF">F4561_003373</name>
</gene>
<sequence>MRERGGDDGSSIAAGAGGSGGGERAPRRRPLLVYDGDCGFCTSSVRAAQRYLDPPVEMLPYQYSQLTGATLERAKDEVLLVHPDGKRVWGGADAAAILLLASPHRWAWPAGWLLRLPGGRAAGAAVYDLVARNRHRLPGGTPTCQMGPA</sequence>
<evidence type="ECO:0000256" key="1">
    <source>
        <dbReference type="SAM" id="MobiDB-lite"/>
    </source>
</evidence>
<comment type="caution">
    <text evidence="2">The sequence shown here is derived from an EMBL/GenBank/DDBJ whole genome shotgun (WGS) entry which is preliminary data.</text>
</comment>
<keyword evidence="3" id="KW-1185">Reference proteome</keyword>
<dbReference type="EMBL" id="JACHJT010000001">
    <property type="protein sequence ID" value="MBB4932553.1"/>
    <property type="molecule type" value="Genomic_DNA"/>
</dbReference>
<proteinExistence type="predicted"/>